<keyword evidence="2" id="KW-1185">Reference proteome</keyword>
<protein>
    <submittedName>
        <fullName evidence="1">Uncharacterized protein</fullName>
    </submittedName>
</protein>
<dbReference type="Proteomes" id="UP000502823">
    <property type="component" value="Unassembled WGS sequence"/>
</dbReference>
<evidence type="ECO:0000313" key="2">
    <source>
        <dbReference type="Proteomes" id="UP000502823"/>
    </source>
</evidence>
<comment type="caution">
    <text evidence="1">The sequence shown here is derived from an EMBL/GenBank/DDBJ whole genome shotgun (WGS) entry which is preliminary data.</text>
</comment>
<evidence type="ECO:0000313" key="1">
    <source>
        <dbReference type="EMBL" id="GFG29139.1"/>
    </source>
</evidence>
<proteinExistence type="predicted"/>
<dbReference type="OrthoDB" id="8193319at2759"/>
<dbReference type="AlphaFoldDB" id="A0A6L2P9Z3"/>
<gene>
    <name evidence="1" type="ORF">Cfor_12664</name>
</gene>
<sequence>MSPGSFDSEDSDGNLIPGSWRSDLEDSLITLQNIPKRVSIEAQEIRNEFHDYFVSAQGAVL</sequence>
<reference evidence="2" key="1">
    <citation type="submission" date="2020-01" db="EMBL/GenBank/DDBJ databases">
        <title>Draft genome sequence of the Termite Coptotermes fromosanus.</title>
        <authorList>
            <person name="Itakura S."/>
            <person name="Yosikawa Y."/>
            <person name="Umezawa K."/>
        </authorList>
    </citation>
    <scope>NUCLEOTIDE SEQUENCE [LARGE SCALE GENOMIC DNA]</scope>
</reference>
<dbReference type="EMBL" id="BLKM01000115">
    <property type="protein sequence ID" value="GFG29139.1"/>
    <property type="molecule type" value="Genomic_DNA"/>
</dbReference>
<name>A0A6L2P9Z3_COPFO</name>
<dbReference type="InParanoid" id="A0A6L2P9Z3"/>
<accession>A0A6L2P9Z3</accession>
<organism evidence="1 2">
    <name type="scientific">Coptotermes formosanus</name>
    <name type="common">Formosan subterranean termite</name>
    <dbReference type="NCBI Taxonomy" id="36987"/>
    <lineage>
        <taxon>Eukaryota</taxon>
        <taxon>Metazoa</taxon>
        <taxon>Ecdysozoa</taxon>
        <taxon>Arthropoda</taxon>
        <taxon>Hexapoda</taxon>
        <taxon>Insecta</taxon>
        <taxon>Pterygota</taxon>
        <taxon>Neoptera</taxon>
        <taxon>Polyneoptera</taxon>
        <taxon>Dictyoptera</taxon>
        <taxon>Blattodea</taxon>
        <taxon>Blattoidea</taxon>
        <taxon>Termitoidae</taxon>
        <taxon>Rhinotermitidae</taxon>
        <taxon>Coptotermes</taxon>
    </lineage>
</organism>